<accession>A0A918N6K3</accession>
<comment type="caution">
    <text evidence="1">The sequence shown here is derived from an EMBL/GenBank/DDBJ whole genome shotgun (WGS) entry which is preliminary data.</text>
</comment>
<proteinExistence type="predicted"/>
<organism evidence="1 2">
    <name type="scientific">Saccharospirillum salsuginis</name>
    <dbReference type="NCBI Taxonomy" id="418750"/>
    <lineage>
        <taxon>Bacteria</taxon>
        <taxon>Pseudomonadati</taxon>
        <taxon>Pseudomonadota</taxon>
        <taxon>Gammaproteobacteria</taxon>
        <taxon>Oceanospirillales</taxon>
        <taxon>Saccharospirillaceae</taxon>
        <taxon>Saccharospirillum</taxon>
    </lineage>
</organism>
<reference evidence="1" key="2">
    <citation type="submission" date="2020-09" db="EMBL/GenBank/DDBJ databases">
        <authorList>
            <person name="Sun Q."/>
            <person name="Kim S."/>
        </authorList>
    </citation>
    <scope>NUCLEOTIDE SEQUENCE</scope>
    <source>
        <strain evidence="1">KCTC 22169</strain>
    </source>
</reference>
<sequence length="176" mass="20292">MNRSDVISLLDGPGFLLRLELNKTVEHRHVSYALDHRNYDQLHLLYRNDVLSNSYLSDQQVDEWAKLNNGSKVDFQGESKEWQVGSTGPKSDIVLLPIFYLLQINTSSNSELSQVGLGMTKEQITDLMGEPDHEMQRVVAYEHSRFIGVVVHNFYFLENRLVKVQDGLLQSEPWEK</sequence>
<keyword evidence="2" id="KW-1185">Reference proteome</keyword>
<dbReference type="Proteomes" id="UP000626148">
    <property type="component" value="Unassembled WGS sequence"/>
</dbReference>
<evidence type="ECO:0000313" key="1">
    <source>
        <dbReference type="EMBL" id="GGX39986.1"/>
    </source>
</evidence>
<evidence type="ECO:0000313" key="2">
    <source>
        <dbReference type="Proteomes" id="UP000626148"/>
    </source>
</evidence>
<reference evidence="1" key="1">
    <citation type="journal article" date="2014" name="Int. J. Syst. Evol. Microbiol.">
        <title>Complete genome sequence of Corynebacterium casei LMG S-19264T (=DSM 44701T), isolated from a smear-ripened cheese.</title>
        <authorList>
            <consortium name="US DOE Joint Genome Institute (JGI-PGF)"/>
            <person name="Walter F."/>
            <person name="Albersmeier A."/>
            <person name="Kalinowski J."/>
            <person name="Ruckert C."/>
        </authorList>
    </citation>
    <scope>NUCLEOTIDE SEQUENCE</scope>
    <source>
        <strain evidence="1">KCTC 22169</strain>
    </source>
</reference>
<gene>
    <name evidence="1" type="ORF">GCM10007392_03200</name>
</gene>
<dbReference type="AlphaFoldDB" id="A0A918N6K3"/>
<dbReference type="EMBL" id="BMXR01000001">
    <property type="protein sequence ID" value="GGX39986.1"/>
    <property type="molecule type" value="Genomic_DNA"/>
</dbReference>
<name>A0A918N6K3_9GAMM</name>
<protein>
    <submittedName>
        <fullName evidence="1">Uncharacterized protein</fullName>
    </submittedName>
</protein>